<feature type="compositionally biased region" description="Basic and acidic residues" evidence="3">
    <location>
        <begin position="161"/>
        <end position="170"/>
    </location>
</feature>
<feature type="compositionally biased region" description="Gly residues" evidence="3">
    <location>
        <begin position="121"/>
        <end position="131"/>
    </location>
</feature>
<dbReference type="InterPro" id="IPR032054">
    <property type="entry name" value="Cdt1_C"/>
</dbReference>
<feature type="region of interest" description="Disordered" evidence="3">
    <location>
        <begin position="18"/>
        <end position="99"/>
    </location>
</feature>
<dbReference type="Proteomes" id="UP000002630">
    <property type="component" value="Linkage Group LG11"/>
</dbReference>
<dbReference type="InterPro" id="IPR036390">
    <property type="entry name" value="WH_DNA-bd_sf"/>
</dbReference>
<accession>D8LEW8</accession>
<evidence type="ECO:0000259" key="4">
    <source>
        <dbReference type="SMART" id="SM01075"/>
    </source>
</evidence>
<dbReference type="SMART" id="SM01075">
    <property type="entry name" value="CDT1"/>
    <property type="match status" value="1"/>
</dbReference>
<organism evidence="5 6">
    <name type="scientific">Ectocarpus siliculosus</name>
    <name type="common">Brown alga</name>
    <name type="synonym">Conferva siliculosa</name>
    <dbReference type="NCBI Taxonomy" id="2880"/>
    <lineage>
        <taxon>Eukaryota</taxon>
        <taxon>Sar</taxon>
        <taxon>Stramenopiles</taxon>
        <taxon>Ochrophyta</taxon>
        <taxon>PX clade</taxon>
        <taxon>Phaeophyceae</taxon>
        <taxon>Ectocarpales</taxon>
        <taxon>Ectocarpaceae</taxon>
        <taxon>Ectocarpus</taxon>
    </lineage>
</organism>
<dbReference type="SUPFAM" id="SSF46785">
    <property type="entry name" value="Winged helix' DNA-binding domain"/>
    <property type="match status" value="1"/>
</dbReference>
<dbReference type="GO" id="GO:0070182">
    <property type="term" value="F:DNA polymerase binding"/>
    <property type="evidence" value="ECO:0007669"/>
    <property type="project" value="TreeGrafter"/>
</dbReference>
<dbReference type="OMA" id="APRDECS"/>
<dbReference type="PANTHER" id="PTHR28637:SF1">
    <property type="entry name" value="DNA REPLICATION FACTOR CDT1"/>
    <property type="match status" value="1"/>
</dbReference>
<evidence type="ECO:0000256" key="2">
    <source>
        <dbReference type="ARBA" id="ARBA00023306"/>
    </source>
</evidence>
<reference evidence="5 6" key="1">
    <citation type="journal article" date="2010" name="Nature">
        <title>The Ectocarpus genome and the independent evolution of multicellularity in brown algae.</title>
        <authorList>
            <person name="Cock J.M."/>
            <person name="Sterck L."/>
            <person name="Rouze P."/>
            <person name="Scornet D."/>
            <person name="Allen A.E."/>
            <person name="Amoutzias G."/>
            <person name="Anthouard V."/>
            <person name="Artiguenave F."/>
            <person name="Aury J.M."/>
            <person name="Badger J.H."/>
            <person name="Beszteri B."/>
            <person name="Billiau K."/>
            <person name="Bonnet E."/>
            <person name="Bothwell J.H."/>
            <person name="Bowler C."/>
            <person name="Boyen C."/>
            <person name="Brownlee C."/>
            <person name="Carrano C.J."/>
            <person name="Charrier B."/>
            <person name="Cho G.Y."/>
            <person name="Coelho S.M."/>
            <person name="Collen J."/>
            <person name="Corre E."/>
            <person name="Da Silva C."/>
            <person name="Delage L."/>
            <person name="Delaroque N."/>
            <person name="Dittami S.M."/>
            <person name="Doulbeau S."/>
            <person name="Elias M."/>
            <person name="Farnham G."/>
            <person name="Gachon C.M."/>
            <person name="Gschloessl B."/>
            <person name="Heesch S."/>
            <person name="Jabbari K."/>
            <person name="Jubin C."/>
            <person name="Kawai H."/>
            <person name="Kimura K."/>
            <person name="Kloareg B."/>
            <person name="Kupper F.C."/>
            <person name="Lang D."/>
            <person name="Le Bail A."/>
            <person name="Leblanc C."/>
            <person name="Lerouge P."/>
            <person name="Lohr M."/>
            <person name="Lopez P.J."/>
            <person name="Martens C."/>
            <person name="Maumus F."/>
            <person name="Michel G."/>
            <person name="Miranda-Saavedra D."/>
            <person name="Morales J."/>
            <person name="Moreau H."/>
            <person name="Motomura T."/>
            <person name="Nagasato C."/>
            <person name="Napoli C.A."/>
            <person name="Nelson D.R."/>
            <person name="Nyvall-Collen P."/>
            <person name="Peters A.F."/>
            <person name="Pommier C."/>
            <person name="Potin P."/>
            <person name="Poulain J."/>
            <person name="Quesneville H."/>
            <person name="Read B."/>
            <person name="Rensing S.A."/>
            <person name="Ritter A."/>
            <person name="Rousvoal S."/>
            <person name="Samanta M."/>
            <person name="Samson G."/>
            <person name="Schroeder D.C."/>
            <person name="Segurens B."/>
            <person name="Strittmatter M."/>
            <person name="Tonon T."/>
            <person name="Tregear J.W."/>
            <person name="Valentin K."/>
            <person name="von Dassow P."/>
            <person name="Yamagishi T."/>
            <person name="Van de Peer Y."/>
            <person name="Wincker P."/>
        </authorList>
    </citation>
    <scope>NUCLEOTIDE SEQUENCE [LARGE SCALE GENOMIC DNA]</scope>
    <source>
        <strain evidence="6">Ec32 / CCAP1310/4</strain>
    </source>
</reference>
<comment type="similarity">
    <text evidence="1">Belongs to the Cdt1 family.</text>
</comment>
<dbReference type="Pfam" id="PF16679">
    <property type="entry name" value="CDT1_C"/>
    <property type="match status" value="1"/>
</dbReference>
<feature type="region of interest" description="Disordered" evidence="3">
    <location>
        <begin position="362"/>
        <end position="443"/>
    </location>
</feature>
<dbReference type="InParanoid" id="D8LEW8"/>
<dbReference type="EMBL" id="FN648000">
    <property type="protein sequence ID" value="CBN79788.1"/>
    <property type="molecule type" value="Genomic_DNA"/>
</dbReference>
<keyword evidence="2" id="KW-0131">Cell cycle</keyword>
<keyword evidence="6" id="KW-1185">Reference proteome</keyword>
<feature type="domain" description="CDT1 Geminin-binding" evidence="4">
    <location>
        <begin position="204"/>
        <end position="390"/>
    </location>
</feature>
<dbReference type="GO" id="GO:0071163">
    <property type="term" value="P:DNA replication preinitiation complex assembly"/>
    <property type="evidence" value="ECO:0007669"/>
    <property type="project" value="InterPro"/>
</dbReference>
<feature type="region of interest" description="Disordered" evidence="3">
    <location>
        <begin position="160"/>
        <end position="199"/>
    </location>
</feature>
<dbReference type="STRING" id="2880.D8LEW8"/>
<feature type="compositionally biased region" description="Polar residues" evidence="3">
    <location>
        <begin position="177"/>
        <end position="190"/>
    </location>
</feature>
<feature type="region of interest" description="Disordered" evidence="3">
    <location>
        <begin position="114"/>
        <end position="140"/>
    </location>
</feature>
<dbReference type="GO" id="GO:0000278">
    <property type="term" value="P:mitotic cell cycle"/>
    <property type="evidence" value="ECO:0007669"/>
    <property type="project" value="TreeGrafter"/>
</dbReference>
<name>D8LEW8_ECTSI</name>
<dbReference type="GO" id="GO:0003677">
    <property type="term" value="F:DNA binding"/>
    <property type="evidence" value="ECO:0007669"/>
    <property type="project" value="InterPro"/>
</dbReference>
<evidence type="ECO:0000256" key="3">
    <source>
        <dbReference type="SAM" id="MobiDB-lite"/>
    </source>
</evidence>
<protein>
    <recommendedName>
        <fullName evidence="4">CDT1 Geminin-binding domain-containing protein</fullName>
    </recommendedName>
</protein>
<proteinExistence type="inferred from homology"/>
<feature type="compositionally biased region" description="Gly residues" evidence="3">
    <location>
        <begin position="429"/>
        <end position="439"/>
    </location>
</feature>
<sequence length="618" mass="63474">MTKTNMSTRGRAVRVAAAAGAAVGQERGRCSARVTETRSNEAAPATAVRSSPRRSKKSAAAGGPQGTPLPTAVSRRTTAKSSSSGGGGKRAATPGATAATTIPAVAVRASLQKARNNKSGSGTGSGSGGGDTDNTAGGAADGDAAMKMLATLLSPVAAARQDTRPPDAQHDQAPGTPISSRGAQESSASGRDSGEGHDLDPCPLEAMFLALEQVLALFRRRRQATLLKQIKPAVEGMCGRSFTRQHLARIAFVQPDAYKLSSRTDARPTRGGYRLKDIFIETGPSPPPADEACLDDDTQGARRDRVGKAPAAGKGAVAGADRDGRNGGDTGGHSIAGGEALSARRREIFLRLLASAKARHCKCGGSRGIAGGPSAPRDECSCLPQAPLPDTRPLRADGIGGGSRAAPDAGGAVESPSTSQGLERSPGDGRSGGGGGGNLLPGTFRGGCVASGMGGGRVDYDEEGSDAPKNVEALRERLRQKDALSAKERNKTEEEKEADRRRKGNLPAMADAVRSYFAHAGRTTCSLDVLIEALSSSSKHALSHKEARDRVRMLASIVPEWCTIIAPRAPSAGGGGGIDGGLVARPMKGKDVVRVNTRIRFDEVRQMIAFMSGGGASQ</sequence>
<feature type="compositionally biased region" description="Low complexity" evidence="3">
    <location>
        <begin position="74"/>
        <end position="83"/>
    </location>
</feature>
<dbReference type="OrthoDB" id="341730at2759"/>
<evidence type="ECO:0000313" key="5">
    <source>
        <dbReference type="EMBL" id="CBN79788.1"/>
    </source>
</evidence>
<dbReference type="EMBL" id="FN649736">
    <property type="protein sequence ID" value="CBN79788.1"/>
    <property type="molecule type" value="Genomic_DNA"/>
</dbReference>
<dbReference type="InterPro" id="IPR014939">
    <property type="entry name" value="CDT1_Gemini-bd-like"/>
</dbReference>
<dbReference type="InterPro" id="IPR038090">
    <property type="entry name" value="Cdt1_C_WH_dom_sf"/>
</dbReference>
<dbReference type="AlphaFoldDB" id="D8LEW8"/>
<gene>
    <name evidence="5" type="ORF">Esi_0014_0101</name>
</gene>
<dbReference type="InterPro" id="IPR045173">
    <property type="entry name" value="Cdt1"/>
</dbReference>
<feature type="compositionally biased region" description="Basic and acidic residues" evidence="3">
    <location>
        <begin position="479"/>
        <end position="500"/>
    </location>
</feature>
<feature type="compositionally biased region" description="Low complexity" evidence="3">
    <location>
        <begin position="90"/>
        <end position="99"/>
    </location>
</feature>
<feature type="region of interest" description="Disordered" evidence="3">
    <location>
        <begin position="479"/>
        <end position="506"/>
    </location>
</feature>
<feature type="region of interest" description="Disordered" evidence="3">
    <location>
        <begin position="281"/>
        <end position="338"/>
    </location>
</feature>
<dbReference type="PANTHER" id="PTHR28637">
    <property type="entry name" value="DNA REPLICATION FACTOR CDT1"/>
    <property type="match status" value="1"/>
</dbReference>
<evidence type="ECO:0000256" key="1">
    <source>
        <dbReference type="ARBA" id="ARBA00008356"/>
    </source>
</evidence>
<dbReference type="Pfam" id="PF08839">
    <property type="entry name" value="CDT1"/>
    <property type="match status" value="1"/>
</dbReference>
<evidence type="ECO:0000313" key="6">
    <source>
        <dbReference type="Proteomes" id="UP000002630"/>
    </source>
</evidence>
<dbReference type="GO" id="GO:0000076">
    <property type="term" value="P:DNA replication checkpoint signaling"/>
    <property type="evidence" value="ECO:0007669"/>
    <property type="project" value="TreeGrafter"/>
</dbReference>
<feature type="compositionally biased region" description="Low complexity" evidence="3">
    <location>
        <begin position="308"/>
        <end position="319"/>
    </location>
</feature>
<dbReference type="GO" id="GO:0005634">
    <property type="term" value="C:nucleus"/>
    <property type="evidence" value="ECO:0007669"/>
    <property type="project" value="TreeGrafter"/>
</dbReference>
<dbReference type="Gene3D" id="1.10.10.1420">
    <property type="entry name" value="DNA replication factor Cdt1, C-terminal WH domain"/>
    <property type="match status" value="1"/>
</dbReference>
<dbReference type="GO" id="GO:0030174">
    <property type="term" value="P:regulation of DNA-templated DNA replication initiation"/>
    <property type="evidence" value="ECO:0007669"/>
    <property type="project" value="InterPro"/>
</dbReference>